<feature type="region of interest" description="Disordered" evidence="1">
    <location>
        <begin position="1"/>
        <end position="37"/>
    </location>
</feature>
<evidence type="ECO:0000313" key="2">
    <source>
        <dbReference type="EMBL" id="GEA89812.1"/>
    </source>
</evidence>
<gene>
    <name evidence="2" type="ORF">CCE01nite_37610</name>
</gene>
<evidence type="ECO:0000256" key="1">
    <source>
        <dbReference type="SAM" id="MobiDB-lite"/>
    </source>
</evidence>
<name>A0A4Y3L0G2_9CELL</name>
<dbReference type="EMBL" id="BJLR01000036">
    <property type="protein sequence ID" value="GEA89812.1"/>
    <property type="molecule type" value="Genomic_DNA"/>
</dbReference>
<keyword evidence="3" id="KW-1185">Reference proteome</keyword>
<comment type="caution">
    <text evidence="2">The sequence shown here is derived from an EMBL/GenBank/DDBJ whole genome shotgun (WGS) entry which is preliminary data.</text>
</comment>
<dbReference type="Proteomes" id="UP000317046">
    <property type="component" value="Unassembled WGS sequence"/>
</dbReference>
<organism evidence="2 3">
    <name type="scientific">Cellulomonas cellasea</name>
    <dbReference type="NCBI Taxonomy" id="43670"/>
    <lineage>
        <taxon>Bacteria</taxon>
        <taxon>Bacillati</taxon>
        <taxon>Actinomycetota</taxon>
        <taxon>Actinomycetes</taxon>
        <taxon>Micrococcales</taxon>
        <taxon>Cellulomonadaceae</taxon>
        <taxon>Cellulomonas</taxon>
    </lineage>
</organism>
<protein>
    <submittedName>
        <fullName evidence="2">Uncharacterized protein</fullName>
    </submittedName>
</protein>
<dbReference type="AlphaFoldDB" id="A0A4Y3L0G2"/>
<proteinExistence type="predicted"/>
<evidence type="ECO:0000313" key="3">
    <source>
        <dbReference type="Proteomes" id="UP000317046"/>
    </source>
</evidence>
<reference evidence="2" key="1">
    <citation type="submission" date="2019-06" db="EMBL/GenBank/DDBJ databases">
        <title>Whole genome shotgun sequence of Cellulomonas cellasea NBRC 3753.</title>
        <authorList>
            <person name="Hosoyama A."/>
            <person name="Uohara A."/>
            <person name="Ohji S."/>
            <person name="Ichikawa N."/>
        </authorList>
    </citation>
    <scope>NUCLEOTIDE SEQUENCE [LARGE SCALE GENOMIC DNA]</scope>
    <source>
        <strain evidence="2">NBRC 3753</strain>
    </source>
</reference>
<accession>A0A4Y3L0G2</accession>
<sequence length="60" mass="6328">MSRLSRGATSAGRSEKGEAGGTGSSSRTALRPPAWSDVEEGAIATKWLGSRNLMNQYAEE</sequence>